<name>A0AAV6XLB0_9LAMI</name>
<dbReference type="AlphaFoldDB" id="A0AAV6XLB0"/>
<gene>
    <name evidence="10" type="ORF">BUALT_Bualt07G0131800</name>
</gene>
<dbReference type="GO" id="GO:0071555">
    <property type="term" value="P:cell wall organization"/>
    <property type="evidence" value="ECO:0007669"/>
    <property type="project" value="UniProtKB-KW"/>
</dbReference>
<evidence type="ECO:0000256" key="2">
    <source>
        <dbReference type="ARBA" id="ARBA00008834"/>
    </source>
</evidence>
<dbReference type="InterPro" id="IPR006626">
    <property type="entry name" value="PbH1"/>
</dbReference>
<sequence>MDRVLAIFMVVTCMASSAMGATTIYNVMSYGAVGNGRSDDSQVSGNIVAPVKNAWNGNQRNAWIVFASIRGLVVKGKGVFDGQGPSWWPNKPCYNDPAHGVFCKGPTAIIFRRCDGLRLDGFSKINGPGSHILIMATNDVVVSNLRVIAPGDSPNTDGIDISSSKNVRIRNSFIGTGDDCIAISAGSSNIDISGITCGPGHGISIGALGKGGNDIVENVRVRNSTLTRTLTGVRIKTWQGGKGYVRKISFEGIKFVAVDNPIQIDQFYCPLKVNCQNYTSTVAISDVSFRAISGTSTAESVINLMCSQSVGCTNIKLDRVYISSSTPGKKVHASCFNAHGTATHSKPAIKCLLR</sequence>
<keyword evidence="6 8" id="KW-0326">Glycosidase</keyword>
<keyword evidence="9" id="KW-0732">Signal</keyword>
<keyword evidence="11" id="KW-1185">Reference proteome</keyword>
<evidence type="ECO:0000256" key="3">
    <source>
        <dbReference type="ARBA" id="ARBA00022512"/>
    </source>
</evidence>
<evidence type="ECO:0000256" key="1">
    <source>
        <dbReference type="ARBA" id="ARBA00004191"/>
    </source>
</evidence>
<dbReference type="PANTHER" id="PTHR31375">
    <property type="match status" value="1"/>
</dbReference>
<evidence type="ECO:0000256" key="9">
    <source>
        <dbReference type="SAM" id="SignalP"/>
    </source>
</evidence>
<evidence type="ECO:0000256" key="8">
    <source>
        <dbReference type="RuleBase" id="RU361169"/>
    </source>
</evidence>
<dbReference type="InterPro" id="IPR000743">
    <property type="entry name" value="Glyco_hydro_28"/>
</dbReference>
<dbReference type="EMBL" id="WHWC01000007">
    <property type="protein sequence ID" value="KAG8379845.1"/>
    <property type="molecule type" value="Genomic_DNA"/>
</dbReference>
<keyword evidence="7" id="KW-0961">Cell wall biogenesis/degradation</keyword>
<evidence type="ECO:0000256" key="4">
    <source>
        <dbReference type="ARBA" id="ARBA00022525"/>
    </source>
</evidence>
<evidence type="ECO:0000313" key="10">
    <source>
        <dbReference type="EMBL" id="KAG8379845.1"/>
    </source>
</evidence>
<accession>A0AAV6XLB0</accession>
<comment type="caution">
    <text evidence="10">The sequence shown here is derived from an EMBL/GenBank/DDBJ whole genome shotgun (WGS) entry which is preliminary data.</text>
</comment>
<dbReference type="SUPFAM" id="SSF51126">
    <property type="entry name" value="Pectin lyase-like"/>
    <property type="match status" value="1"/>
</dbReference>
<comment type="similarity">
    <text evidence="2 8">Belongs to the glycosyl hydrolase 28 family.</text>
</comment>
<reference evidence="10" key="1">
    <citation type="submission" date="2019-10" db="EMBL/GenBank/DDBJ databases">
        <authorList>
            <person name="Zhang R."/>
            <person name="Pan Y."/>
            <person name="Wang J."/>
            <person name="Ma R."/>
            <person name="Yu S."/>
        </authorList>
    </citation>
    <scope>NUCLEOTIDE SEQUENCE</scope>
    <source>
        <strain evidence="10">LA-IB0</strain>
        <tissue evidence="10">Leaf</tissue>
    </source>
</reference>
<feature type="chain" id="PRO_5043428703" description="Polygalacturonase" evidence="9">
    <location>
        <begin position="21"/>
        <end position="354"/>
    </location>
</feature>
<evidence type="ECO:0000256" key="7">
    <source>
        <dbReference type="ARBA" id="ARBA00023316"/>
    </source>
</evidence>
<dbReference type="Pfam" id="PF00295">
    <property type="entry name" value="Glyco_hydro_28"/>
    <property type="match status" value="1"/>
</dbReference>
<proteinExistence type="inferred from homology"/>
<dbReference type="GO" id="GO:0005975">
    <property type="term" value="P:carbohydrate metabolic process"/>
    <property type="evidence" value="ECO:0007669"/>
    <property type="project" value="InterPro"/>
</dbReference>
<keyword evidence="4" id="KW-0964">Secreted</keyword>
<dbReference type="Gene3D" id="2.160.20.10">
    <property type="entry name" value="Single-stranded right-handed beta-helix, Pectin lyase-like"/>
    <property type="match status" value="1"/>
</dbReference>
<evidence type="ECO:0000256" key="5">
    <source>
        <dbReference type="ARBA" id="ARBA00022801"/>
    </source>
</evidence>
<evidence type="ECO:0000256" key="6">
    <source>
        <dbReference type="ARBA" id="ARBA00023295"/>
    </source>
</evidence>
<dbReference type="SMART" id="SM00710">
    <property type="entry name" value="PbH1"/>
    <property type="match status" value="5"/>
</dbReference>
<dbReference type="InterPro" id="IPR012334">
    <property type="entry name" value="Pectin_lyas_fold"/>
</dbReference>
<keyword evidence="5 8" id="KW-0378">Hydrolase</keyword>
<dbReference type="InterPro" id="IPR011050">
    <property type="entry name" value="Pectin_lyase_fold/virulence"/>
</dbReference>
<dbReference type="GO" id="GO:0004650">
    <property type="term" value="F:polygalacturonase activity"/>
    <property type="evidence" value="ECO:0007669"/>
    <property type="project" value="InterPro"/>
</dbReference>
<keyword evidence="3" id="KW-0134">Cell wall</keyword>
<comment type="subcellular location">
    <subcellularLocation>
        <location evidence="1">Secreted</location>
        <location evidence="1">Cell wall</location>
    </subcellularLocation>
</comment>
<protein>
    <recommendedName>
        <fullName evidence="12">Polygalacturonase</fullName>
    </recommendedName>
</protein>
<dbReference type="Proteomes" id="UP000826271">
    <property type="component" value="Unassembled WGS sequence"/>
</dbReference>
<evidence type="ECO:0000313" key="11">
    <source>
        <dbReference type="Proteomes" id="UP000826271"/>
    </source>
</evidence>
<feature type="signal peptide" evidence="9">
    <location>
        <begin position="1"/>
        <end position="20"/>
    </location>
</feature>
<organism evidence="10 11">
    <name type="scientific">Buddleja alternifolia</name>
    <dbReference type="NCBI Taxonomy" id="168488"/>
    <lineage>
        <taxon>Eukaryota</taxon>
        <taxon>Viridiplantae</taxon>
        <taxon>Streptophyta</taxon>
        <taxon>Embryophyta</taxon>
        <taxon>Tracheophyta</taxon>
        <taxon>Spermatophyta</taxon>
        <taxon>Magnoliopsida</taxon>
        <taxon>eudicotyledons</taxon>
        <taxon>Gunneridae</taxon>
        <taxon>Pentapetalae</taxon>
        <taxon>asterids</taxon>
        <taxon>lamiids</taxon>
        <taxon>Lamiales</taxon>
        <taxon>Scrophulariaceae</taxon>
        <taxon>Buddlejeae</taxon>
        <taxon>Buddleja</taxon>
    </lineage>
</organism>
<evidence type="ECO:0008006" key="12">
    <source>
        <dbReference type="Google" id="ProtNLM"/>
    </source>
</evidence>